<dbReference type="AlphaFoldDB" id="A0A511JGN4"/>
<dbReference type="OrthoDB" id="4823950at2"/>
<dbReference type="InterPro" id="IPR014717">
    <property type="entry name" value="Transl_elong_EF1B/ribsomal_bS6"/>
</dbReference>
<evidence type="ECO:0000313" key="1">
    <source>
        <dbReference type="EMBL" id="GEL97157.1"/>
    </source>
</evidence>
<dbReference type="RefSeq" id="WP_146844720.1">
    <property type="nucleotide sequence ID" value="NZ_BJWH01000002.1"/>
</dbReference>
<evidence type="ECO:0000313" key="2">
    <source>
        <dbReference type="Proteomes" id="UP000321049"/>
    </source>
</evidence>
<proteinExistence type="predicted"/>
<accession>A0A511JGN4</accession>
<name>A0A511JGN4_9CELL</name>
<dbReference type="Gene3D" id="3.30.70.60">
    <property type="match status" value="1"/>
</dbReference>
<organism evidence="1 2">
    <name type="scientific">Cellulomonas terrae</name>
    <dbReference type="NCBI Taxonomy" id="311234"/>
    <lineage>
        <taxon>Bacteria</taxon>
        <taxon>Bacillati</taxon>
        <taxon>Actinomycetota</taxon>
        <taxon>Actinomycetes</taxon>
        <taxon>Micrococcales</taxon>
        <taxon>Cellulomonadaceae</taxon>
        <taxon>Cellulomonas</taxon>
    </lineage>
</organism>
<reference evidence="1 2" key="1">
    <citation type="submission" date="2019-07" db="EMBL/GenBank/DDBJ databases">
        <title>Whole genome shotgun sequence of Cellulomonas terrae NBRC 100819.</title>
        <authorList>
            <person name="Hosoyama A."/>
            <person name="Uohara A."/>
            <person name="Ohji S."/>
            <person name="Ichikawa N."/>
        </authorList>
    </citation>
    <scope>NUCLEOTIDE SEQUENCE [LARGE SCALE GENOMIC DNA]</scope>
    <source>
        <strain evidence="1 2">NBRC 100819</strain>
    </source>
</reference>
<dbReference type="Proteomes" id="UP000321049">
    <property type="component" value="Unassembled WGS sequence"/>
</dbReference>
<gene>
    <name evidence="1" type="ORF">CTE05_07040</name>
</gene>
<comment type="caution">
    <text evidence="1">The sequence shown here is derived from an EMBL/GenBank/DDBJ whole genome shotgun (WGS) entry which is preliminary data.</text>
</comment>
<keyword evidence="2" id="KW-1185">Reference proteome</keyword>
<protein>
    <recommendedName>
        <fullName evidence="3">Tfp pilus assembly protein PilO</fullName>
    </recommendedName>
</protein>
<dbReference type="EMBL" id="BJWH01000002">
    <property type="protein sequence ID" value="GEL97157.1"/>
    <property type="molecule type" value="Genomic_DNA"/>
</dbReference>
<sequence>MVGAKKSTWIGGTIFVALMILVAAWFLAISPTFAAASEVRAQAEATVQSNEMLELQVAKLKADFEKLPEYREELAGLQVQIPTEPHLSDYLRQLDAIAVAHSVTLTAISPSAPQAVVVTPPVADVAAAPVDGAAPPAEGAEVPAAPVAPEVPVTPSGLTSIAFTLTAVGTYDNVMAFTSDLQNATPRLFLVTTLNGTAQKDTPASGGRPATVPGDVELVIGGLVYAMPDALAVPPVVDPNAAPPALPGAVPGKNPLVPIVGR</sequence>
<evidence type="ECO:0008006" key="3">
    <source>
        <dbReference type="Google" id="ProtNLM"/>
    </source>
</evidence>